<evidence type="ECO:0000256" key="2">
    <source>
        <dbReference type="ARBA" id="ARBA00022748"/>
    </source>
</evidence>
<dbReference type="InterPro" id="IPR036249">
    <property type="entry name" value="Thioredoxin-like_sf"/>
</dbReference>
<dbReference type="Gene3D" id="3.40.30.10">
    <property type="entry name" value="Glutaredoxin"/>
    <property type="match status" value="1"/>
</dbReference>
<dbReference type="InterPro" id="IPR050553">
    <property type="entry name" value="Thioredoxin_ResA/DsbE_sf"/>
</dbReference>
<dbReference type="Proteomes" id="UP001497416">
    <property type="component" value="Unassembled WGS sequence"/>
</dbReference>
<evidence type="ECO:0000259" key="5">
    <source>
        <dbReference type="PROSITE" id="PS51352"/>
    </source>
</evidence>
<accession>A0ABM9NR26</accession>
<name>A0ABM9NR26_9FLAO</name>
<evidence type="ECO:0000256" key="4">
    <source>
        <dbReference type="ARBA" id="ARBA00023284"/>
    </source>
</evidence>
<evidence type="ECO:0000313" key="7">
    <source>
        <dbReference type="Proteomes" id="UP001497416"/>
    </source>
</evidence>
<feature type="domain" description="Thioredoxin" evidence="5">
    <location>
        <begin position="22"/>
        <end position="162"/>
    </location>
</feature>
<dbReference type="EMBL" id="CAXIXY010000003">
    <property type="protein sequence ID" value="CAL2075685.1"/>
    <property type="molecule type" value="Genomic_DNA"/>
</dbReference>
<evidence type="ECO:0000256" key="1">
    <source>
        <dbReference type="ARBA" id="ARBA00004196"/>
    </source>
</evidence>
<evidence type="ECO:0000256" key="3">
    <source>
        <dbReference type="ARBA" id="ARBA00023157"/>
    </source>
</evidence>
<dbReference type="PROSITE" id="PS51352">
    <property type="entry name" value="THIOREDOXIN_2"/>
    <property type="match status" value="1"/>
</dbReference>
<reference evidence="6 7" key="1">
    <citation type="submission" date="2024-05" db="EMBL/GenBank/DDBJ databases">
        <authorList>
            <person name="Duchaud E."/>
        </authorList>
    </citation>
    <scope>NUCLEOTIDE SEQUENCE [LARGE SCALE GENOMIC DNA]</scope>
    <source>
        <strain evidence="6">Ena-SAMPLE-TAB-13-05-2024-13:56:06:370-140302</strain>
    </source>
</reference>
<dbReference type="PANTHER" id="PTHR42852:SF6">
    <property type="entry name" value="THIOL:DISULFIDE INTERCHANGE PROTEIN DSBE"/>
    <property type="match status" value="1"/>
</dbReference>
<dbReference type="InterPro" id="IPR013740">
    <property type="entry name" value="Redoxin"/>
</dbReference>
<dbReference type="SUPFAM" id="SSF52833">
    <property type="entry name" value="Thioredoxin-like"/>
    <property type="match status" value="1"/>
</dbReference>
<keyword evidence="4" id="KW-0676">Redox-active center</keyword>
<organism evidence="6 7">
    <name type="scientific">Tenacibaculum platacis</name>
    <dbReference type="NCBI Taxonomy" id="3137852"/>
    <lineage>
        <taxon>Bacteria</taxon>
        <taxon>Pseudomonadati</taxon>
        <taxon>Bacteroidota</taxon>
        <taxon>Flavobacteriia</taxon>
        <taxon>Flavobacteriales</taxon>
        <taxon>Flavobacteriaceae</taxon>
        <taxon>Tenacibaculum</taxon>
    </lineage>
</organism>
<dbReference type="PROSITE" id="PS51257">
    <property type="entry name" value="PROKAR_LIPOPROTEIN"/>
    <property type="match status" value="1"/>
</dbReference>
<comment type="caution">
    <text evidence="6">The sequence shown here is derived from an EMBL/GenBank/DDBJ whole genome shotgun (WGS) entry which is preliminary data.</text>
</comment>
<keyword evidence="3" id="KW-1015">Disulfide bond</keyword>
<keyword evidence="7" id="KW-1185">Reference proteome</keyword>
<dbReference type="Pfam" id="PF08534">
    <property type="entry name" value="Redoxin"/>
    <property type="match status" value="1"/>
</dbReference>
<dbReference type="InterPro" id="IPR013766">
    <property type="entry name" value="Thioredoxin_domain"/>
</dbReference>
<protein>
    <submittedName>
        <fullName evidence="6">TlpA family protein disulfide reductase</fullName>
    </submittedName>
</protein>
<comment type="subcellular location">
    <subcellularLocation>
        <location evidence="1">Cell envelope</location>
    </subcellularLocation>
</comment>
<dbReference type="PANTHER" id="PTHR42852">
    <property type="entry name" value="THIOL:DISULFIDE INTERCHANGE PROTEIN DSBE"/>
    <property type="match status" value="1"/>
</dbReference>
<proteinExistence type="predicted"/>
<evidence type="ECO:0000313" key="6">
    <source>
        <dbReference type="EMBL" id="CAL2075685.1"/>
    </source>
</evidence>
<gene>
    <name evidence="6" type="ORF">T190607A01A_10233</name>
</gene>
<dbReference type="CDD" id="cd02966">
    <property type="entry name" value="TlpA_like_family"/>
    <property type="match status" value="1"/>
</dbReference>
<sequence>MKKVLFICSLIFLLSCSKRNETEFSQKALEDTFISIDGVSLTFKDVIKKYKGKKVVIDVWATWCRDCIKGMPKIVQLQNDFPDVVFLFLSIDNSLEVLQKGIKKYNVNGEHYLMPSGWDGEFGEFLDLSWIPRYLVIDEQGKIVVFNAVKANDTRILSALEQ</sequence>
<keyword evidence="2" id="KW-0201">Cytochrome c-type biogenesis</keyword>